<organism evidence="2 3">
    <name type="scientific">Aspergillus ellipticus CBS 707.79</name>
    <dbReference type="NCBI Taxonomy" id="1448320"/>
    <lineage>
        <taxon>Eukaryota</taxon>
        <taxon>Fungi</taxon>
        <taxon>Dikarya</taxon>
        <taxon>Ascomycota</taxon>
        <taxon>Pezizomycotina</taxon>
        <taxon>Eurotiomycetes</taxon>
        <taxon>Eurotiomycetidae</taxon>
        <taxon>Eurotiales</taxon>
        <taxon>Aspergillaceae</taxon>
        <taxon>Aspergillus</taxon>
        <taxon>Aspergillus subgen. Circumdati</taxon>
    </lineage>
</organism>
<sequence length="72" mass="8856">NFNKLKSFFTTELILVIFNLFYIIIVKTDFSKYIIKRFNNKEILQLYIYFLKKNLSAEYNYKIYNKKLLVVI</sequence>
<keyword evidence="1" id="KW-0812">Transmembrane</keyword>
<name>A0A319EF77_9EURO</name>
<reference evidence="2 3" key="1">
    <citation type="submission" date="2018-02" db="EMBL/GenBank/DDBJ databases">
        <title>The genomes of Aspergillus section Nigri reveals drivers in fungal speciation.</title>
        <authorList>
            <consortium name="DOE Joint Genome Institute"/>
            <person name="Vesth T.C."/>
            <person name="Nybo J."/>
            <person name="Theobald S."/>
            <person name="Brandl J."/>
            <person name="Frisvad J.C."/>
            <person name="Nielsen K.F."/>
            <person name="Lyhne E.K."/>
            <person name="Kogle M.E."/>
            <person name="Kuo A."/>
            <person name="Riley R."/>
            <person name="Clum A."/>
            <person name="Nolan M."/>
            <person name="Lipzen A."/>
            <person name="Salamov A."/>
            <person name="Henrissat B."/>
            <person name="Wiebenga A."/>
            <person name="De vries R.P."/>
            <person name="Grigoriev I.V."/>
            <person name="Mortensen U.H."/>
            <person name="Andersen M.R."/>
            <person name="Baker S.E."/>
        </authorList>
    </citation>
    <scope>NUCLEOTIDE SEQUENCE [LARGE SCALE GENOMIC DNA]</scope>
    <source>
        <strain evidence="2 3">CBS 707.79</strain>
    </source>
</reference>
<keyword evidence="1" id="KW-0472">Membrane</keyword>
<evidence type="ECO:0000256" key="1">
    <source>
        <dbReference type="SAM" id="Phobius"/>
    </source>
</evidence>
<protein>
    <recommendedName>
        <fullName evidence="4">Reverse transcriptase/retrotransposon-derived protein RNase H-like domain-containing protein</fullName>
    </recommendedName>
</protein>
<evidence type="ECO:0000313" key="3">
    <source>
        <dbReference type="Proteomes" id="UP000247810"/>
    </source>
</evidence>
<keyword evidence="1" id="KW-1133">Transmembrane helix</keyword>
<dbReference type="OrthoDB" id="5550292at2759"/>
<dbReference type="Proteomes" id="UP000247810">
    <property type="component" value="Unassembled WGS sequence"/>
</dbReference>
<proteinExistence type="predicted"/>
<evidence type="ECO:0008006" key="4">
    <source>
        <dbReference type="Google" id="ProtNLM"/>
    </source>
</evidence>
<gene>
    <name evidence="2" type="ORF">BO71DRAFT_314079</name>
</gene>
<keyword evidence="3" id="KW-1185">Reference proteome</keyword>
<dbReference type="EMBL" id="KZ825802">
    <property type="protein sequence ID" value="PYH99448.1"/>
    <property type="molecule type" value="Genomic_DNA"/>
</dbReference>
<evidence type="ECO:0000313" key="2">
    <source>
        <dbReference type="EMBL" id="PYH99448.1"/>
    </source>
</evidence>
<accession>A0A319EF77</accession>
<feature type="transmembrane region" description="Helical" evidence="1">
    <location>
        <begin position="6"/>
        <end position="26"/>
    </location>
</feature>
<dbReference type="VEuPathDB" id="FungiDB:BO71DRAFT_314079"/>
<feature type="non-terminal residue" evidence="2">
    <location>
        <position position="1"/>
    </location>
</feature>
<dbReference type="AlphaFoldDB" id="A0A319EF77"/>